<evidence type="ECO:0000259" key="2">
    <source>
        <dbReference type="Pfam" id="PF21706"/>
    </source>
</evidence>
<dbReference type="Pfam" id="PF21706">
    <property type="entry name" value="FCSD_central"/>
    <property type="match status" value="1"/>
</dbReference>
<proteinExistence type="predicted"/>
<comment type="caution">
    <text evidence="3">The sequence shown here is derived from an EMBL/GenBank/DDBJ whole genome shotgun (WGS) entry which is preliminary data.</text>
</comment>
<evidence type="ECO:0000259" key="1">
    <source>
        <dbReference type="Pfam" id="PF07992"/>
    </source>
</evidence>
<evidence type="ECO:0000313" key="4">
    <source>
        <dbReference type="Proteomes" id="UP000389128"/>
    </source>
</evidence>
<dbReference type="PANTHER" id="PTHR43755">
    <property type="match status" value="1"/>
</dbReference>
<evidence type="ECO:0000313" key="3">
    <source>
        <dbReference type="EMBL" id="TYC61503.1"/>
    </source>
</evidence>
<organism evidence="3 4">
    <name type="scientific">Zoogloea oleivorans</name>
    <dbReference type="NCBI Taxonomy" id="1552750"/>
    <lineage>
        <taxon>Bacteria</taxon>
        <taxon>Pseudomonadati</taxon>
        <taxon>Pseudomonadota</taxon>
        <taxon>Betaproteobacteria</taxon>
        <taxon>Rhodocyclales</taxon>
        <taxon>Zoogloeaceae</taxon>
        <taxon>Zoogloea</taxon>
    </lineage>
</organism>
<dbReference type="InterPro" id="IPR052541">
    <property type="entry name" value="SQRD"/>
</dbReference>
<gene>
    <name evidence="3" type="ORF">ETQ85_02210</name>
</gene>
<dbReference type="OrthoDB" id="9802771at2"/>
<dbReference type="PANTHER" id="PTHR43755:SF1">
    <property type="entry name" value="FAD-DEPENDENT PYRIDINE NUCLEOTIDE-DISULPHIDE OXIDOREDUCTASE"/>
    <property type="match status" value="1"/>
</dbReference>
<accession>A0A6C2D6V5</accession>
<dbReference type="RefSeq" id="WP_148577497.1">
    <property type="nucleotide sequence ID" value="NZ_SDKK01000002.1"/>
</dbReference>
<keyword evidence="4" id="KW-1185">Reference proteome</keyword>
<dbReference type="GO" id="GO:0016491">
    <property type="term" value="F:oxidoreductase activity"/>
    <property type="evidence" value="ECO:0007669"/>
    <property type="project" value="InterPro"/>
</dbReference>
<sequence length="418" mass="44615">MFSHNRRKLLQASGVLLAAGAFPLSLRAQLAAPRVVVIGGGFAGATLAKYVRMWNPKIQVTLIEPNPTHVSCILSNLVMTGAMAMTDITIRYDNLRTKYGVTIVADRAIGIDPVNRKVSTQNGTVIPYDKLVLAPGIDFDAIPGLDPAVVPHAWQAGPQTLALKGLVQSVPAGGTFLMSIPKAPYRCPPGPYERACLVADTLLRNRRAGKVIVLDANTDVVAEPHTFHTAFQTTYASVIEYHPSTTVDSVDWANKTINTNWGPIRVDAANIIPGQRAGKVVASAGLLGRDPATRWASVNPLNYESTLVPNVHVIGDSQGTGQPKSGHMANSEAKVCADALIRYFAGEAPDPAPMTNSACYSPITAKTASWLTVVFGYDAATGLMKPVPNTLAEAPSPSSEHYKDMFGWAKNLFADSFS</sequence>
<dbReference type="Pfam" id="PF07992">
    <property type="entry name" value="Pyr_redox_2"/>
    <property type="match status" value="1"/>
</dbReference>
<dbReference type="InterPro" id="IPR049386">
    <property type="entry name" value="FCSD_central"/>
</dbReference>
<dbReference type="Proteomes" id="UP000389128">
    <property type="component" value="Unassembled WGS sequence"/>
</dbReference>
<feature type="domain" description="Sulfide dehydrogenase [flavocytochrome c] flavoprotein chain central" evidence="2">
    <location>
        <begin position="160"/>
        <end position="273"/>
    </location>
</feature>
<feature type="domain" description="FAD/NAD(P)-binding" evidence="1">
    <location>
        <begin position="34"/>
        <end position="145"/>
    </location>
</feature>
<dbReference type="InterPro" id="IPR006311">
    <property type="entry name" value="TAT_signal"/>
</dbReference>
<protein>
    <submittedName>
        <fullName evidence="3">NAD(P)/FAD-dependent oxidoreductase</fullName>
    </submittedName>
</protein>
<name>A0A6C2D6V5_9RHOO</name>
<dbReference type="InterPro" id="IPR023753">
    <property type="entry name" value="FAD/NAD-binding_dom"/>
</dbReference>
<dbReference type="AlphaFoldDB" id="A0A6C2D6V5"/>
<reference evidence="3 4" key="1">
    <citation type="submission" date="2019-01" db="EMBL/GenBank/DDBJ databases">
        <title>Zoogloea oleivorans genome sequencing and assembly.</title>
        <authorList>
            <person name="Tancsics A."/>
            <person name="Farkas M."/>
            <person name="Kriszt B."/>
            <person name="Maroti G."/>
            <person name="Horvath B."/>
        </authorList>
    </citation>
    <scope>NUCLEOTIDE SEQUENCE [LARGE SCALE GENOMIC DNA]</scope>
    <source>
        <strain evidence="3 4">Buc</strain>
    </source>
</reference>
<dbReference type="SUPFAM" id="SSF51905">
    <property type="entry name" value="FAD/NAD(P)-binding domain"/>
    <property type="match status" value="2"/>
</dbReference>
<dbReference type="Gene3D" id="3.50.50.60">
    <property type="entry name" value="FAD/NAD(P)-binding domain"/>
    <property type="match status" value="2"/>
</dbReference>
<dbReference type="PROSITE" id="PS51318">
    <property type="entry name" value="TAT"/>
    <property type="match status" value="1"/>
</dbReference>
<dbReference type="InterPro" id="IPR036188">
    <property type="entry name" value="FAD/NAD-bd_sf"/>
</dbReference>
<dbReference type="EMBL" id="SDKK01000002">
    <property type="protein sequence ID" value="TYC61503.1"/>
    <property type="molecule type" value="Genomic_DNA"/>
</dbReference>